<dbReference type="RefSeq" id="WP_068685641.1">
    <property type="nucleotide sequence ID" value="NZ_LYPA01000068.1"/>
</dbReference>
<dbReference type="GO" id="GO:0005886">
    <property type="term" value="C:plasma membrane"/>
    <property type="evidence" value="ECO:0007669"/>
    <property type="project" value="TreeGrafter"/>
</dbReference>
<dbReference type="OrthoDB" id="8075495at2"/>
<dbReference type="PANTHER" id="PTHR33514:SF13">
    <property type="entry name" value="PROTEIN ABCI12, CHLOROPLASTIC"/>
    <property type="match status" value="1"/>
</dbReference>
<evidence type="ECO:0000256" key="2">
    <source>
        <dbReference type="ARBA" id="ARBA00022692"/>
    </source>
</evidence>
<reference evidence="6 7" key="1">
    <citation type="submission" date="2016-05" db="EMBL/GenBank/DDBJ databases">
        <title>Paenibacillus oryzae. sp. nov., isolated from the rice root.</title>
        <authorList>
            <person name="Zhang J."/>
            <person name="Zhang X."/>
        </authorList>
    </citation>
    <scope>NUCLEOTIDE SEQUENCE [LARGE SCALE GENOMIC DNA]</scope>
    <source>
        <strain evidence="6 7">1DrF-4</strain>
    </source>
</reference>
<keyword evidence="2 5" id="KW-0812">Transmembrane</keyword>
<evidence type="ECO:0000256" key="4">
    <source>
        <dbReference type="ARBA" id="ARBA00023136"/>
    </source>
</evidence>
<comment type="subcellular location">
    <subcellularLocation>
        <location evidence="1">Membrane</location>
        <topology evidence="1">Multi-pass membrane protein</topology>
    </subcellularLocation>
</comment>
<keyword evidence="7" id="KW-1185">Reference proteome</keyword>
<dbReference type="InterPro" id="IPR003339">
    <property type="entry name" value="ABC/ECF_trnsptr_transmembrane"/>
</dbReference>
<evidence type="ECO:0000256" key="1">
    <source>
        <dbReference type="ARBA" id="ARBA00004141"/>
    </source>
</evidence>
<dbReference type="EMBL" id="LYPA01000068">
    <property type="protein sequence ID" value="OBR63986.1"/>
    <property type="molecule type" value="Genomic_DNA"/>
</dbReference>
<dbReference type="AlphaFoldDB" id="A0A1A5YEC0"/>
<proteinExistence type="predicted"/>
<gene>
    <name evidence="6" type="ORF">A7K91_11360</name>
</gene>
<protein>
    <submittedName>
        <fullName evidence="6">Cobalt transporter</fullName>
    </submittedName>
</protein>
<feature type="transmembrane region" description="Helical" evidence="5">
    <location>
        <begin position="69"/>
        <end position="87"/>
    </location>
</feature>
<dbReference type="STRING" id="1844972.A7K91_11360"/>
<feature type="transmembrane region" description="Helical" evidence="5">
    <location>
        <begin position="107"/>
        <end position="129"/>
    </location>
</feature>
<feature type="transmembrane region" description="Helical" evidence="5">
    <location>
        <begin position="149"/>
        <end position="168"/>
    </location>
</feature>
<comment type="caution">
    <text evidence="6">The sequence shown here is derived from an EMBL/GenBank/DDBJ whole genome shotgun (WGS) entry which is preliminary data.</text>
</comment>
<sequence length="263" mass="29052">MRSRIVFGKYIEGSSWVHRLDPRAKTASMLLFMAAVFVTDSYASILALLLFAAVVIMSTRIPLAMFARAIKPLLFIIVFIFLFHVLFETSGQSFIDLGPFTLYAGGLERGIVSASRMILFIAFAAILTFTTRPESLVQGLGSLLMPLRFIGLSPGKIALMVGIALRFIPTVFEEAERIWKAQLARGLNLSEKPLVKRAMLLLSLLVPVLAGSFRRAVDLADSMEARGYRLGVARTSYRALQWSSRDTLFLLSFALPVTAGILL</sequence>
<evidence type="ECO:0000313" key="7">
    <source>
        <dbReference type="Proteomes" id="UP000092024"/>
    </source>
</evidence>
<dbReference type="PANTHER" id="PTHR33514">
    <property type="entry name" value="PROTEIN ABCI12, CHLOROPLASTIC"/>
    <property type="match status" value="1"/>
</dbReference>
<evidence type="ECO:0000256" key="3">
    <source>
        <dbReference type="ARBA" id="ARBA00022989"/>
    </source>
</evidence>
<evidence type="ECO:0000313" key="6">
    <source>
        <dbReference type="EMBL" id="OBR63986.1"/>
    </source>
</evidence>
<feature type="transmembrane region" description="Helical" evidence="5">
    <location>
        <begin position="29"/>
        <end position="57"/>
    </location>
</feature>
<accession>A0A1A5YEC0</accession>
<dbReference type="Pfam" id="PF02361">
    <property type="entry name" value="CbiQ"/>
    <property type="match status" value="1"/>
</dbReference>
<dbReference type="CDD" id="cd16914">
    <property type="entry name" value="EcfT"/>
    <property type="match status" value="1"/>
</dbReference>
<keyword evidence="4 5" id="KW-0472">Membrane</keyword>
<organism evidence="6 7">
    <name type="scientific">Paenibacillus oryzae</name>
    <dbReference type="NCBI Taxonomy" id="1844972"/>
    <lineage>
        <taxon>Bacteria</taxon>
        <taxon>Bacillati</taxon>
        <taxon>Bacillota</taxon>
        <taxon>Bacilli</taxon>
        <taxon>Bacillales</taxon>
        <taxon>Paenibacillaceae</taxon>
        <taxon>Paenibacillus</taxon>
    </lineage>
</organism>
<evidence type="ECO:0000256" key="5">
    <source>
        <dbReference type="SAM" id="Phobius"/>
    </source>
</evidence>
<dbReference type="Proteomes" id="UP000092024">
    <property type="component" value="Unassembled WGS sequence"/>
</dbReference>
<name>A0A1A5YEC0_9BACL</name>
<keyword evidence="3 5" id="KW-1133">Transmembrane helix</keyword>